<dbReference type="PANTHER" id="PTHR34702:SF1">
    <property type="entry name" value="NA(+)_H(+) ANTIPORTER SUBUNIT F"/>
    <property type="match status" value="1"/>
</dbReference>
<dbReference type="Proteomes" id="UP000244928">
    <property type="component" value="Chromosome"/>
</dbReference>
<evidence type="ECO:0000313" key="9">
    <source>
        <dbReference type="EMBL" id="AWH93043.1"/>
    </source>
</evidence>
<dbReference type="InterPro" id="IPR007208">
    <property type="entry name" value="MrpF/PhaF-like"/>
</dbReference>
<keyword evidence="6 8" id="KW-1133">Transmembrane helix</keyword>
<feature type="transmembrane region" description="Helical" evidence="8">
    <location>
        <begin position="6"/>
        <end position="24"/>
    </location>
</feature>
<sequence length="97" mass="10105">MSVALVLWILAIVALTAALFTTVIRLLAGPTTLDRLISLDTLVAVAQGGIGVYIAWTRDTTPAAALVALALVAFLGSVSVARFRVRDNVGTPEEAIT</sequence>
<keyword evidence="10" id="KW-1185">Reference proteome</keyword>
<evidence type="ECO:0000256" key="6">
    <source>
        <dbReference type="ARBA" id="ARBA00022989"/>
    </source>
</evidence>
<evidence type="ECO:0000256" key="2">
    <source>
        <dbReference type="ARBA" id="ARBA00009212"/>
    </source>
</evidence>
<dbReference type="PANTHER" id="PTHR34702">
    <property type="entry name" value="NA(+)/H(+) ANTIPORTER SUBUNIT F1"/>
    <property type="match status" value="1"/>
</dbReference>
<dbReference type="OrthoDB" id="4775354at2"/>
<comment type="similarity">
    <text evidence="2">Belongs to the CPA3 antiporters (TC 2.A.63) subunit F family.</text>
</comment>
<dbReference type="GO" id="GO:0015385">
    <property type="term" value="F:sodium:proton antiporter activity"/>
    <property type="evidence" value="ECO:0007669"/>
    <property type="project" value="TreeGrafter"/>
</dbReference>
<feature type="transmembrane region" description="Helical" evidence="8">
    <location>
        <begin position="36"/>
        <end position="56"/>
    </location>
</feature>
<reference evidence="9 10" key="1">
    <citation type="submission" date="2016-04" db="EMBL/GenBank/DDBJ databases">
        <title>Complete genome sequence of Dietzia lutea YIM 80766T, a strain isolated from desert soil in Egypt.</title>
        <authorList>
            <person name="Zhao J."/>
            <person name="Hu B."/>
            <person name="Geng S."/>
            <person name="Nie Y."/>
            <person name="Tang Y."/>
        </authorList>
    </citation>
    <scope>NUCLEOTIDE SEQUENCE [LARGE SCALE GENOMIC DNA]</scope>
    <source>
        <strain evidence="9 10">YIM 80766</strain>
    </source>
</reference>
<name>A0A2S1R9T6_9ACTN</name>
<comment type="subcellular location">
    <subcellularLocation>
        <location evidence="1">Cell membrane</location>
        <topology evidence="1">Multi-pass membrane protein</topology>
    </subcellularLocation>
</comment>
<evidence type="ECO:0000313" key="10">
    <source>
        <dbReference type="Proteomes" id="UP000244928"/>
    </source>
</evidence>
<accession>A0A2S1R9T6</accession>
<protein>
    <submittedName>
        <fullName evidence="9">Cation:proton antiporter</fullName>
    </submittedName>
</protein>
<proteinExistence type="inferred from homology"/>
<dbReference type="GO" id="GO:0005886">
    <property type="term" value="C:plasma membrane"/>
    <property type="evidence" value="ECO:0007669"/>
    <property type="project" value="UniProtKB-SubCell"/>
</dbReference>
<keyword evidence="3" id="KW-0813">Transport</keyword>
<evidence type="ECO:0000256" key="1">
    <source>
        <dbReference type="ARBA" id="ARBA00004651"/>
    </source>
</evidence>
<gene>
    <name evidence="9" type="ORF">A6035_13630</name>
</gene>
<feature type="transmembrane region" description="Helical" evidence="8">
    <location>
        <begin position="62"/>
        <end position="81"/>
    </location>
</feature>
<evidence type="ECO:0000256" key="7">
    <source>
        <dbReference type="ARBA" id="ARBA00023136"/>
    </source>
</evidence>
<dbReference type="AlphaFoldDB" id="A0A2S1R9T6"/>
<keyword evidence="4" id="KW-1003">Cell membrane</keyword>
<keyword evidence="5 8" id="KW-0812">Transmembrane</keyword>
<dbReference type="RefSeq" id="WP_108848304.1">
    <property type="nucleotide sequence ID" value="NZ_CP015449.1"/>
</dbReference>
<evidence type="ECO:0000256" key="4">
    <source>
        <dbReference type="ARBA" id="ARBA00022475"/>
    </source>
</evidence>
<evidence type="ECO:0000256" key="5">
    <source>
        <dbReference type="ARBA" id="ARBA00022692"/>
    </source>
</evidence>
<dbReference type="KEGG" id="dlu:A6035_13630"/>
<dbReference type="NCBIfam" id="NF005930">
    <property type="entry name" value="PRK07948.1"/>
    <property type="match status" value="1"/>
</dbReference>
<keyword evidence="7 8" id="KW-0472">Membrane</keyword>
<dbReference type="EMBL" id="CP015449">
    <property type="protein sequence ID" value="AWH93043.1"/>
    <property type="molecule type" value="Genomic_DNA"/>
</dbReference>
<organism evidence="9 10">
    <name type="scientific">Dietzia lutea</name>
    <dbReference type="NCBI Taxonomy" id="546160"/>
    <lineage>
        <taxon>Bacteria</taxon>
        <taxon>Bacillati</taxon>
        <taxon>Actinomycetota</taxon>
        <taxon>Actinomycetes</taxon>
        <taxon>Mycobacteriales</taxon>
        <taxon>Dietziaceae</taxon>
        <taxon>Dietzia</taxon>
    </lineage>
</organism>
<dbReference type="Pfam" id="PF04066">
    <property type="entry name" value="MrpF_PhaF"/>
    <property type="match status" value="1"/>
</dbReference>
<evidence type="ECO:0000256" key="8">
    <source>
        <dbReference type="SAM" id="Phobius"/>
    </source>
</evidence>
<evidence type="ECO:0000256" key="3">
    <source>
        <dbReference type="ARBA" id="ARBA00022448"/>
    </source>
</evidence>